<comment type="caution">
    <text evidence="4">The sequence shown here is derived from an EMBL/GenBank/DDBJ whole genome shotgun (WGS) entry which is preliminary data.</text>
</comment>
<comment type="subcellular location">
    <subcellularLocation>
        <location evidence="3">Cytoplasm</location>
    </subcellularLocation>
    <text evidence="3">The tmRNA-SmpB complex associates with stalled 70S ribosomes.</text>
</comment>
<dbReference type="PANTHER" id="PTHR30308:SF2">
    <property type="entry name" value="SSRA-BINDING PROTEIN"/>
    <property type="match status" value="1"/>
</dbReference>
<evidence type="ECO:0000256" key="2">
    <source>
        <dbReference type="ARBA" id="ARBA00022884"/>
    </source>
</evidence>
<dbReference type="PROSITE" id="PS01317">
    <property type="entry name" value="SSRP"/>
    <property type="match status" value="1"/>
</dbReference>
<dbReference type="GO" id="GO:0070929">
    <property type="term" value="P:trans-translation"/>
    <property type="evidence" value="ECO:0007669"/>
    <property type="project" value="UniProtKB-UniRule"/>
</dbReference>
<dbReference type="AlphaFoldDB" id="A0A2G9YV55"/>
<name>A0A2G9YV55_9BACT</name>
<dbReference type="Pfam" id="PF01668">
    <property type="entry name" value="SmpB"/>
    <property type="match status" value="1"/>
</dbReference>
<keyword evidence="2 3" id="KW-0694">RNA-binding</keyword>
<dbReference type="Proteomes" id="UP000229976">
    <property type="component" value="Unassembled WGS sequence"/>
</dbReference>
<dbReference type="EMBL" id="PCRO01000004">
    <property type="protein sequence ID" value="PIP23125.1"/>
    <property type="molecule type" value="Genomic_DNA"/>
</dbReference>
<evidence type="ECO:0000313" key="5">
    <source>
        <dbReference type="Proteomes" id="UP000229976"/>
    </source>
</evidence>
<dbReference type="Gene3D" id="2.40.280.10">
    <property type="match status" value="1"/>
</dbReference>
<dbReference type="NCBIfam" id="TIGR00086">
    <property type="entry name" value="smpB"/>
    <property type="match status" value="1"/>
</dbReference>
<reference evidence="4 5" key="1">
    <citation type="submission" date="2017-09" db="EMBL/GenBank/DDBJ databases">
        <title>Depth-based differentiation of microbial function through sediment-hosted aquifers and enrichment of novel symbionts in the deep terrestrial subsurface.</title>
        <authorList>
            <person name="Probst A.J."/>
            <person name="Ladd B."/>
            <person name="Jarett J.K."/>
            <person name="Geller-Mcgrath D.E."/>
            <person name="Sieber C.M."/>
            <person name="Emerson J.B."/>
            <person name="Anantharaman K."/>
            <person name="Thomas B.C."/>
            <person name="Malmstrom R."/>
            <person name="Stieglmeier M."/>
            <person name="Klingl A."/>
            <person name="Woyke T."/>
            <person name="Ryan C.M."/>
            <person name="Banfield J.F."/>
        </authorList>
    </citation>
    <scope>NUCLEOTIDE SEQUENCE [LARGE SCALE GENOMIC DNA]</scope>
    <source>
        <strain evidence="4">CG23_combo_of_CG06-09_8_20_14_all_39_17</strain>
    </source>
</reference>
<evidence type="ECO:0000256" key="3">
    <source>
        <dbReference type="HAMAP-Rule" id="MF_00023"/>
    </source>
</evidence>
<dbReference type="PANTHER" id="PTHR30308">
    <property type="entry name" value="TMRNA-BINDING COMPONENT OF TRANS-TRANSLATION TAGGING COMPLEX"/>
    <property type="match status" value="1"/>
</dbReference>
<dbReference type="GO" id="GO:0003723">
    <property type="term" value="F:RNA binding"/>
    <property type="evidence" value="ECO:0007669"/>
    <property type="project" value="UniProtKB-UniRule"/>
</dbReference>
<dbReference type="GO" id="GO:0070930">
    <property type="term" value="P:trans-translation-dependent protein tagging"/>
    <property type="evidence" value="ECO:0007669"/>
    <property type="project" value="TreeGrafter"/>
</dbReference>
<dbReference type="CDD" id="cd09294">
    <property type="entry name" value="SmpB"/>
    <property type="match status" value="1"/>
</dbReference>
<dbReference type="HAMAP" id="MF_00023">
    <property type="entry name" value="SmpB"/>
    <property type="match status" value="1"/>
</dbReference>
<dbReference type="GO" id="GO:0005829">
    <property type="term" value="C:cytosol"/>
    <property type="evidence" value="ECO:0007669"/>
    <property type="project" value="TreeGrafter"/>
</dbReference>
<accession>A0A2G9YV55</accession>
<protein>
    <recommendedName>
        <fullName evidence="3">SsrA-binding protein</fullName>
    </recommendedName>
    <alternativeName>
        <fullName evidence="3">Small protein B</fullName>
    </alternativeName>
</protein>
<comment type="function">
    <text evidence="3">Required for rescue of stalled ribosomes mediated by trans-translation. Binds to transfer-messenger RNA (tmRNA), required for stable association of tmRNA with ribosomes. tmRNA and SmpB together mimic tRNA shape, replacing the anticodon stem-loop with SmpB. tmRNA is encoded by the ssrA gene; the 2 termini fold to resemble tRNA(Ala) and it encodes a 'tag peptide', a short internal open reading frame. During trans-translation Ala-aminoacylated tmRNA acts like a tRNA, entering the A-site of stalled ribosomes, displacing the stalled mRNA. The ribosome then switches to translate the ORF on the tmRNA; the nascent peptide is terminated with the 'tag peptide' encoded by the tmRNA and targeted for degradation. The ribosome is freed to recommence translation, which seems to be the essential function of trans-translation.</text>
</comment>
<organism evidence="4 5">
    <name type="scientific">Candidatus Nealsonbacteria bacterium CG23_combo_of_CG06-09_8_20_14_all_39_17</name>
    <dbReference type="NCBI Taxonomy" id="1974722"/>
    <lineage>
        <taxon>Bacteria</taxon>
        <taxon>Candidatus Nealsoniibacteriota</taxon>
    </lineage>
</organism>
<sequence>MDNVLSENRKAYFNYEIMDKFSAGMVLFGHEVKSIRTGKMSLVGSYVTLRNNEAYLTGANIHPYQPKNITEGYNPKRDRRLLLRKNEINELIGKTEQKGLTLAPLKVYTVKGLIKLEFAIAKGKKKADKRESIKKREADREIRRAFKNSVIS</sequence>
<dbReference type="InterPro" id="IPR023620">
    <property type="entry name" value="SmpB"/>
</dbReference>
<evidence type="ECO:0000313" key="4">
    <source>
        <dbReference type="EMBL" id="PIP23125.1"/>
    </source>
</evidence>
<evidence type="ECO:0000256" key="1">
    <source>
        <dbReference type="ARBA" id="ARBA00022490"/>
    </source>
</evidence>
<proteinExistence type="inferred from homology"/>
<gene>
    <name evidence="3" type="primary">smpB</name>
    <name evidence="4" type="ORF">COX37_00190</name>
</gene>
<dbReference type="SUPFAM" id="SSF74982">
    <property type="entry name" value="Small protein B (SmpB)"/>
    <property type="match status" value="1"/>
</dbReference>
<dbReference type="InterPro" id="IPR020081">
    <property type="entry name" value="SsrA-bd_prot_CS"/>
</dbReference>
<dbReference type="NCBIfam" id="NF003843">
    <property type="entry name" value="PRK05422.1"/>
    <property type="match status" value="1"/>
</dbReference>
<keyword evidence="1 3" id="KW-0963">Cytoplasm</keyword>
<dbReference type="InterPro" id="IPR000037">
    <property type="entry name" value="SsrA-bd_prot"/>
</dbReference>
<comment type="similarity">
    <text evidence="3">Belongs to the SmpB family.</text>
</comment>